<dbReference type="InterPro" id="IPR052428">
    <property type="entry name" value="Autophagy_HostDef_Reg"/>
</dbReference>
<keyword evidence="1" id="KW-0072">Autophagy</keyword>
<evidence type="ECO:0000259" key="3">
    <source>
        <dbReference type="Pfam" id="PF21054"/>
    </source>
</evidence>
<dbReference type="GO" id="GO:0000421">
    <property type="term" value="C:autophagosome membrane"/>
    <property type="evidence" value="ECO:0007669"/>
    <property type="project" value="TreeGrafter"/>
</dbReference>
<dbReference type="Pfam" id="PF21054">
    <property type="entry name" value="RUBC_PIKBD"/>
    <property type="match status" value="1"/>
</dbReference>
<dbReference type="InterPro" id="IPR048569">
    <property type="entry name" value="RUBC_PIKBD"/>
</dbReference>
<dbReference type="GO" id="GO:0061909">
    <property type="term" value="P:autophagosome-lysosome fusion"/>
    <property type="evidence" value="ECO:0007669"/>
    <property type="project" value="TreeGrafter"/>
</dbReference>
<reference evidence="4" key="1">
    <citation type="submission" date="2017-12" db="EMBL/GenBank/DDBJ databases">
        <title>High-resolution comparative analysis of great ape genomes.</title>
        <authorList>
            <person name="Pollen A."/>
            <person name="Hastie A."/>
            <person name="Hormozdiari F."/>
            <person name="Dougherty M."/>
            <person name="Liu R."/>
            <person name="Chaisson M."/>
            <person name="Hoppe E."/>
            <person name="Hill C."/>
            <person name="Pang A."/>
            <person name="Hillier L."/>
            <person name="Baker C."/>
            <person name="Armstrong J."/>
            <person name="Shendure J."/>
            <person name="Paten B."/>
            <person name="Wilson R."/>
            <person name="Chao H."/>
            <person name="Schneider V."/>
            <person name="Ventura M."/>
            <person name="Kronenberg Z."/>
            <person name="Murali S."/>
            <person name="Gordon D."/>
            <person name="Cantsilieris S."/>
            <person name="Munson K."/>
            <person name="Nelson B."/>
            <person name="Raja A."/>
            <person name="Underwood J."/>
            <person name="Diekhans M."/>
            <person name="Fiddes I."/>
            <person name="Haussler D."/>
            <person name="Eichler E."/>
        </authorList>
    </citation>
    <scope>NUCLEOTIDE SEQUENCE [LARGE SCALE GENOMIC DNA]</scope>
    <source>
        <strain evidence="4">Susie</strain>
    </source>
</reference>
<feature type="non-terminal residue" evidence="4">
    <location>
        <position position="130"/>
    </location>
</feature>
<feature type="region of interest" description="Disordered" evidence="2">
    <location>
        <begin position="104"/>
        <end position="130"/>
    </location>
</feature>
<evidence type="ECO:0000313" key="4">
    <source>
        <dbReference type="EMBL" id="PNJ60492.1"/>
    </source>
</evidence>
<dbReference type="GO" id="GO:0097352">
    <property type="term" value="P:autophagosome maturation"/>
    <property type="evidence" value="ECO:0007669"/>
    <property type="project" value="TreeGrafter"/>
</dbReference>
<protein>
    <submittedName>
        <fullName evidence="4">RUBCNL isoform 10</fullName>
    </submittedName>
</protein>
<proteinExistence type="predicted"/>
<name>A0A2J8VSJ8_PONAB</name>
<feature type="domain" description="Rubicon PI3K-binding" evidence="3">
    <location>
        <begin position="67"/>
        <end position="128"/>
    </location>
</feature>
<dbReference type="AlphaFoldDB" id="A0A2J8VSJ8"/>
<sequence length="130" mass="14345">MVRPGYSHRVSLPTSPRILATSPYPETDSAFFAPSHLTSSADEGAVQVSRRTISLNSFSPEVFVLPVDVEKENAHFYVADMIISAMEKMKCNILSQQQTESWSKEVSGLLGSDQPDSEMTFDTNIKQESG</sequence>
<comment type="caution">
    <text evidence="4">The sequence shown here is derived from an EMBL/GenBank/DDBJ whole genome shotgun (WGS) entry which is preliminary data.</text>
</comment>
<evidence type="ECO:0000256" key="1">
    <source>
        <dbReference type="ARBA" id="ARBA00023006"/>
    </source>
</evidence>
<dbReference type="GO" id="GO:0061910">
    <property type="term" value="P:autophagosome-endosome fusion"/>
    <property type="evidence" value="ECO:0007669"/>
    <property type="project" value="TreeGrafter"/>
</dbReference>
<dbReference type="PANTHER" id="PTHR45971">
    <property type="entry name" value="PHOX (PX) DOMAIN-CONTAINING PROTEIN"/>
    <property type="match status" value="1"/>
</dbReference>
<dbReference type="GO" id="GO:1901981">
    <property type="term" value="F:phosphatidylinositol phosphate binding"/>
    <property type="evidence" value="ECO:0007669"/>
    <property type="project" value="TreeGrafter"/>
</dbReference>
<gene>
    <name evidence="4" type="ORF">CR201_G0016717</name>
</gene>
<dbReference type="PANTHER" id="PTHR45971:SF2">
    <property type="entry name" value="PROTEIN ASSOCIATED WITH UVRAG AS AUTOPHAGY ENHANCER"/>
    <property type="match status" value="1"/>
</dbReference>
<feature type="compositionally biased region" description="Polar residues" evidence="2">
    <location>
        <begin position="120"/>
        <end position="130"/>
    </location>
</feature>
<evidence type="ECO:0000256" key="2">
    <source>
        <dbReference type="SAM" id="MobiDB-lite"/>
    </source>
</evidence>
<accession>A0A2J8VSJ8</accession>
<dbReference type="EMBL" id="NDHI03003410">
    <property type="protein sequence ID" value="PNJ60492.1"/>
    <property type="molecule type" value="Genomic_DNA"/>
</dbReference>
<organism evidence="4">
    <name type="scientific">Pongo abelii</name>
    <name type="common">Sumatran orangutan</name>
    <name type="synonym">Pongo pygmaeus abelii</name>
    <dbReference type="NCBI Taxonomy" id="9601"/>
    <lineage>
        <taxon>Eukaryota</taxon>
        <taxon>Metazoa</taxon>
        <taxon>Chordata</taxon>
        <taxon>Craniata</taxon>
        <taxon>Vertebrata</taxon>
        <taxon>Euteleostomi</taxon>
        <taxon>Mammalia</taxon>
        <taxon>Eutheria</taxon>
        <taxon>Euarchontoglires</taxon>
        <taxon>Primates</taxon>
        <taxon>Haplorrhini</taxon>
        <taxon>Catarrhini</taxon>
        <taxon>Hominidae</taxon>
        <taxon>Pongo</taxon>
    </lineage>
</organism>